<reference evidence="1" key="1">
    <citation type="journal article" date="2021" name="New Phytol.">
        <title>Evolutionary innovations through gain and loss of genes in the ectomycorrhizal Boletales.</title>
        <authorList>
            <person name="Wu G."/>
            <person name="Miyauchi S."/>
            <person name="Morin E."/>
            <person name="Kuo A."/>
            <person name="Drula E."/>
            <person name="Varga T."/>
            <person name="Kohler A."/>
            <person name="Feng B."/>
            <person name="Cao Y."/>
            <person name="Lipzen A."/>
            <person name="Daum C."/>
            <person name="Hundley H."/>
            <person name="Pangilinan J."/>
            <person name="Johnson J."/>
            <person name="Barry K."/>
            <person name="LaButti K."/>
            <person name="Ng V."/>
            <person name="Ahrendt S."/>
            <person name="Min B."/>
            <person name="Choi I.G."/>
            <person name="Park H."/>
            <person name="Plett J.M."/>
            <person name="Magnuson J."/>
            <person name="Spatafora J.W."/>
            <person name="Nagy L.G."/>
            <person name="Henrissat B."/>
            <person name="Grigoriev I.V."/>
            <person name="Yang Z.L."/>
            <person name="Xu J."/>
            <person name="Martin F.M."/>
        </authorList>
    </citation>
    <scope>NUCLEOTIDE SEQUENCE</scope>
    <source>
        <strain evidence="1">ATCC 28755</strain>
    </source>
</reference>
<dbReference type="Proteomes" id="UP000790377">
    <property type="component" value="Unassembled WGS sequence"/>
</dbReference>
<keyword evidence="2" id="KW-1185">Reference proteome</keyword>
<evidence type="ECO:0000313" key="1">
    <source>
        <dbReference type="EMBL" id="KAH7904887.1"/>
    </source>
</evidence>
<accession>A0ACB7ZVI5</accession>
<gene>
    <name evidence="1" type="ORF">BJ138DRAFT_1118986</name>
</gene>
<comment type="caution">
    <text evidence="1">The sequence shown here is derived from an EMBL/GenBank/DDBJ whole genome shotgun (WGS) entry which is preliminary data.</text>
</comment>
<dbReference type="EMBL" id="MU268334">
    <property type="protein sequence ID" value="KAH7904887.1"/>
    <property type="molecule type" value="Genomic_DNA"/>
</dbReference>
<protein>
    <submittedName>
        <fullName evidence="1">Uncharacterized protein</fullName>
    </submittedName>
</protein>
<proteinExistence type="predicted"/>
<sequence length="1010" mass="114730">MQQNLPSTPVSRQDFSTLQYPCGFPGCRRVLKTAGGRTKHRDNAHPPFIPLPTHLINPNASTVPKADGAHRDNDDTLMDDGFDGGEQNEPMHNDSEPIGRSSPIPEVDAHFYGPGGKLYRNYHTSLNGKPCDSEGIFLAPNTPAAPLPNKSKNDWTPYRSRLEFETAEFLFTRNQMSAGHIDTLLNLWGASLFPHGESPPFANHKDLYKVIDATRLGDVNWQSFSVRYQGHVPEEDTPPWMQENFDVWFRDPREIVQNMLGNPDYVNDIDYRPFREYSTDGDIRQYHDFMSGDWAWEQADIIAQDPETHGSTFVPIILGSDKTTVSVATGQNDYYPLYVSIGNVHNNIRRAHRNALALVAFLAIPKTTKEHANSNEFRKFRRQLFHCSLSRILDSFKPAMTKPEIVRCGDSHFRRIIYGLGPYIADYEEQVLLACIVRNWCGRCLSHRENLDAHSLTRSMEHTEVLLDSVTLGELWDQYGIVGDLIPFTNDFPRSDIHQLLAPDLLHQIIKGVFKDHLVDWVERYIKHVHGVDAPAVMDDIDRRIAAVAPFSGLRRFPQGRGFKQWTGDDSKALMKVYLPAIEGHVPPDVVRTFRAFLEFCYLVRRNIITEDTLVQIEDALNRFHHYRKVFHRVGIVFTFSLPRQHAMSHYPILIRLFGAPNGLCSSITESKHIKAVKQPYRRSSRFRALGQMLITNQRLDKIAAARTDFINRGMLDGNCLTNAVQMQDGTEDDGNNDANNNAGAAPTQTINIANAPAHQPSVQDSSNEDNGETDNGPTCVEAHVQLARTPRRKCPRRISSLAVELNIPDLPHLVRSFLFDQMRPHDPSDVSDVSLVQFPEYTGKISIFNSASSRFYAPSDISGIGGMRTEYIRACPKWRNEHPRYDCVFLNIDPELRGMRGLEIARVLCFFSFELNSVTYPCAIIHWFDKLDDAPDEDTGMWMVKKALTDNTPNISVVHIDTIYRAAHLIPIYGNKYVSPTINFHQSLDEFGAFYVNKYADHHAFEIAF</sequence>
<name>A0ACB7ZVI5_9AGAM</name>
<organism evidence="1 2">
    <name type="scientific">Hygrophoropsis aurantiaca</name>
    <dbReference type="NCBI Taxonomy" id="72124"/>
    <lineage>
        <taxon>Eukaryota</taxon>
        <taxon>Fungi</taxon>
        <taxon>Dikarya</taxon>
        <taxon>Basidiomycota</taxon>
        <taxon>Agaricomycotina</taxon>
        <taxon>Agaricomycetes</taxon>
        <taxon>Agaricomycetidae</taxon>
        <taxon>Boletales</taxon>
        <taxon>Coniophorineae</taxon>
        <taxon>Hygrophoropsidaceae</taxon>
        <taxon>Hygrophoropsis</taxon>
    </lineage>
</organism>
<evidence type="ECO:0000313" key="2">
    <source>
        <dbReference type="Proteomes" id="UP000790377"/>
    </source>
</evidence>